<evidence type="ECO:0000256" key="5">
    <source>
        <dbReference type="ARBA" id="ARBA00023098"/>
    </source>
</evidence>
<dbReference type="Proteomes" id="UP000515162">
    <property type="component" value="Chromosome 2R"/>
</dbReference>
<comment type="catalytic activity">
    <reaction evidence="6">
        <text>all-trans-retinol + NADP(+) = all-trans-retinal + NADPH + H(+)</text>
        <dbReference type="Rhea" id="RHEA:25033"/>
        <dbReference type="ChEBI" id="CHEBI:15378"/>
        <dbReference type="ChEBI" id="CHEBI:17336"/>
        <dbReference type="ChEBI" id="CHEBI:17898"/>
        <dbReference type="ChEBI" id="CHEBI:57783"/>
        <dbReference type="ChEBI" id="CHEBI:58349"/>
        <dbReference type="EC" id="1.1.1.300"/>
    </reaction>
</comment>
<sequence length="329" mass="36568">MGCLTNCLCCPLLFWPSIIGLAAYLLRKYMQGGQFTKQTDETGKVFIVTGANTGIGKETVLEIAKRGGTVYMACRDMNRCEKARKDIIRETNNQNIFSRELDLSSMESIRKFAAGFKKEQDKLHVLINNAGVMHCPKTLTKDGFEMQLGVNHMGHFLLTHLLLDVLKKTTPSRIVNVSSLAHTHGSINTADLNSEKSYSRIGAYTQSKLANVLFTRELAKRLEGTGVTTNSLHPGAVDTELLRNWKFLENPFAQLLAKPLLWVLFKTPRNGAQTTLYAALDPALKDVSGLYFSDCRPKEVSAAAQDDKTGKFLWAESEKWTGVNSTKVD</sequence>
<reference evidence="9" key="1">
    <citation type="submission" date="2025-08" db="UniProtKB">
        <authorList>
            <consortium name="RefSeq"/>
        </authorList>
    </citation>
    <scope>IDENTIFICATION</scope>
    <source>
        <strain evidence="9">Mau12</strain>
        <tissue evidence="9">Whole Body</tissue>
    </source>
</reference>
<dbReference type="AlphaFoldDB" id="A0A6P8JQ30"/>
<protein>
    <recommendedName>
        <fullName evidence="2">NADP-retinol dehydrogenase</fullName>
        <ecNumber evidence="2">1.1.1.300</ecNumber>
    </recommendedName>
</protein>
<dbReference type="PRINTS" id="PR00081">
    <property type="entry name" value="GDHRDH"/>
</dbReference>
<evidence type="ECO:0000256" key="1">
    <source>
        <dbReference type="ARBA" id="ARBA00004891"/>
    </source>
</evidence>
<dbReference type="InterPro" id="IPR002347">
    <property type="entry name" value="SDR_fam"/>
</dbReference>
<keyword evidence="3" id="KW-0521">NADP</keyword>
<dbReference type="GO" id="GO:0052650">
    <property type="term" value="F:all-trans-retinol dehydrogenase (NADP+) activity"/>
    <property type="evidence" value="ECO:0007669"/>
    <property type="project" value="UniProtKB-EC"/>
</dbReference>
<dbReference type="Gene3D" id="3.40.50.720">
    <property type="entry name" value="NAD(P)-binding Rossmann-like Domain"/>
    <property type="match status" value="1"/>
</dbReference>
<keyword evidence="5" id="KW-0443">Lipid metabolism</keyword>
<dbReference type="PANTHER" id="PTHR43157">
    <property type="entry name" value="PHOSPHATIDYLINOSITOL-GLYCAN BIOSYNTHESIS CLASS F PROTEIN-RELATED"/>
    <property type="match status" value="1"/>
</dbReference>
<evidence type="ECO:0000313" key="8">
    <source>
        <dbReference type="Proteomes" id="UP000515162"/>
    </source>
</evidence>
<evidence type="ECO:0000256" key="3">
    <source>
        <dbReference type="ARBA" id="ARBA00022857"/>
    </source>
</evidence>
<dbReference type="InterPro" id="IPR036291">
    <property type="entry name" value="NAD(P)-bd_dom_sf"/>
</dbReference>
<proteinExistence type="inferred from homology"/>
<evidence type="ECO:0000256" key="2">
    <source>
        <dbReference type="ARBA" id="ARBA00012852"/>
    </source>
</evidence>
<evidence type="ECO:0000313" key="9">
    <source>
        <dbReference type="RefSeq" id="XP_033153031.1"/>
    </source>
</evidence>
<gene>
    <name evidence="9" type="primary">LOC117136296</name>
</gene>
<evidence type="ECO:0000256" key="6">
    <source>
        <dbReference type="ARBA" id="ARBA00050568"/>
    </source>
</evidence>
<keyword evidence="8" id="KW-1185">Reference proteome</keyword>
<accession>A0A6P8JQ30</accession>
<evidence type="ECO:0000256" key="4">
    <source>
        <dbReference type="ARBA" id="ARBA00023002"/>
    </source>
</evidence>
<keyword evidence="4" id="KW-0560">Oxidoreductase</keyword>
<comment type="similarity">
    <text evidence="7">Belongs to the short-chain dehydrogenases/reductases (SDR) family.</text>
</comment>
<dbReference type="NCBIfam" id="NF004846">
    <property type="entry name" value="PRK06197.1"/>
    <property type="match status" value="1"/>
</dbReference>
<comment type="pathway">
    <text evidence="1">Cofactor metabolism; retinol metabolism.</text>
</comment>
<dbReference type="PANTHER" id="PTHR43157:SF31">
    <property type="entry name" value="PHOSPHATIDYLINOSITOL-GLYCAN BIOSYNTHESIS CLASS F PROTEIN"/>
    <property type="match status" value="1"/>
</dbReference>
<name>A0A6P8JQ30_DROMA</name>
<dbReference type="RefSeq" id="XP_033153031.1">
    <property type="nucleotide sequence ID" value="XM_033297140.1"/>
</dbReference>
<dbReference type="FunFam" id="3.40.50.720:FF:000145">
    <property type="entry name" value="Retinol dehydrogenase 12"/>
    <property type="match status" value="1"/>
</dbReference>
<organism evidence="8 9">
    <name type="scientific">Drosophila mauritiana</name>
    <name type="common">Fruit fly</name>
    <dbReference type="NCBI Taxonomy" id="7226"/>
    <lineage>
        <taxon>Eukaryota</taxon>
        <taxon>Metazoa</taxon>
        <taxon>Ecdysozoa</taxon>
        <taxon>Arthropoda</taxon>
        <taxon>Hexapoda</taxon>
        <taxon>Insecta</taxon>
        <taxon>Pterygota</taxon>
        <taxon>Neoptera</taxon>
        <taxon>Endopterygota</taxon>
        <taxon>Diptera</taxon>
        <taxon>Brachycera</taxon>
        <taxon>Muscomorpha</taxon>
        <taxon>Ephydroidea</taxon>
        <taxon>Drosophilidae</taxon>
        <taxon>Drosophila</taxon>
        <taxon>Sophophora</taxon>
    </lineage>
</organism>
<dbReference type="SUPFAM" id="SSF51735">
    <property type="entry name" value="NAD(P)-binding Rossmann-fold domains"/>
    <property type="match status" value="1"/>
</dbReference>
<dbReference type="Pfam" id="PF00106">
    <property type="entry name" value="adh_short"/>
    <property type="match status" value="1"/>
</dbReference>
<dbReference type="GeneID" id="117136296"/>
<evidence type="ECO:0000256" key="7">
    <source>
        <dbReference type="RuleBase" id="RU000363"/>
    </source>
</evidence>
<dbReference type="EC" id="1.1.1.300" evidence="2"/>
<dbReference type="PRINTS" id="PR00080">
    <property type="entry name" value="SDRFAMILY"/>
</dbReference>